<proteinExistence type="predicted"/>
<evidence type="ECO:0000259" key="3">
    <source>
        <dbReference type="Pfam" id="PF00884"/>
    </source>
</evidence>
<evidence type="ECO:0000256" key="1">
    <source>
        <dbReference type="ARBA" id="ARBA00022723"/>
    </source>
</evidence>
<gene>
    <name evidence="4" type="ORF">HMPREF9470_01520</name>
</gene>
<dbReference type="SUPFAM" id="SSF53649">
    <property type="entry name" value="Alkaline phosphatase-like"/>
    <property type="match status" value="1"/>
</dbReference>
<accession>A0A0J9CCR9</accession>
<evidence type="ECO:0000256" key="2">
    <source>
        <dbReference type="ARBA" id="ARBA00022801"/>
    </source>
</evidence>
<dbReference type="PANTHER" id="PTHR45953:SF1">
    <property type="entry name" value="IDURONATE 2-SULFATASE"/>
    <property type="match status" value="1"/>
</dbReference>
<dbReference type="OrthoDB" id="279611at2"/>
<dbReference type="EMBL" id="ADLK01000011">
    <property type="protein sequence ID" value="KMW22291.1"/>
    <property type="molecule type" value="Genomic_DNA"/>
</dbReference>
<keyword evidence="1" id="KW-0479">Metal-binding</keyword>
<dbReference type="InterPro" id="IPR017850">
    <property type="entry name" value="Alkaline_phosphatase_core_sf"/>
</dbReference>
<feature type="domain" description="Sulfatase N-terminal" evidence="3">
    <location>
        <begin position="14"/>
        <end position="297"/>
    </location>
</feature>
<name>A0A0J9CCR9_9FIRM</name>
<keyword evidence="2" id="KW-0378">Hydrolase</keyword>
<dbReference type="AlphaFoldDB" id="A0A0J9CCR9"/>
<dbReference type="GO" id="GO:0008484">
    <property type="term" value="F:sulfuric ester hydrolase activity"/>
    <property type="evidence" value="ECO:0007669"/>
    <property type="project" value="TreeGrafter"/>
</dbReference>
<sequence length="462" mass="52946">MNILLMHTHDTGKYISPYGFHVPTGHLMEFAKDAMVFEAMFCASPTCSPSRGAMMTSQYSHCNGLNGLSQRGHDITEKKHHMASYLHEHGYHSILAGVQHERDFWRPLWRAERASRDLGYDTNLSVEDTFVANDTDLLEWDWRNAERVREFLDSYDGSRPFFLSYGTHATHRIYPELSDEDRKQYDPNYIAVPGNVMNNQSTREDTARLHKSLASYDRCFGRVMQGLKESGLYDQTIIIYTTDHGLPNPYSKCGLKDAGMAVSFIMRVPGFPQSMGRVYDGLLSQIDLLPTLCSLCGLPVPGYAQGRDFSAVFKDPGVRVRDEVFAEVNFHASYEPQRCIRTDRYKYIEYYDNDWKQYNLANCDESVIKQALVEGGIMNRQKAGEQLYDLLFDPNEMENLNSHPDYATIKNELAGRLKAWREETGDHIMTYEEYGGRYKVNRKTCAVASSKNSEDYESVIGR</sequence>
<dbReference type="RefSeq" id="WP_048929541.1">
    <property type="nucleotide sequence ID" value="NZ_KQ235876.1"/>
</dbReference>
<organism evidence="4 5">
    <name type="scientific">[Clostridium] citroniae WAL-19142</name>
    <dbReference type="NCBI Taxonomy" id="742734"/>
    <lineage>
        <taxon>Bacteria</taxon>
        <taxon>Bacillati</taxon>
        <taxon>Bacillota</taxon>
        <taxon>Clostridia</taxon>
        <taxon>Lachnospirales</taxon>
        <taxon>Lachnospiraceae</taxon>
        <taxon>Enterocloster</taxon>
    </lineage>
</organism>
<dbReference type="CDD" id="cd16027">
    <property type="entry name" value="SGSH"/>
    <property type="match status" value="1"/>
</dbReference>
<dbReference type="Proteomes" id="UP000037392">
    <property type="component" value="Unassembled WGS sequence"/>
</dbReference>
<dbReference type="Pfam" id="PF00884">
    <property type="entry name" value="Sulfatase"/>
    <property type="match status" value="1"/>
</dbReference>
<dbReference type="InterPro" id="IPR000917">
    <property type="entry name" value="Sulfatase_N"/>
</dbReference>
<dbReference type="Gene3D" id="3.40.720.10">
    <property type="entry name" value="Alkaline Phosphatase, subunit A"/>
    <property type="match status" value="1"/>
</dbReference>
<dbReference type="GO" id="GO:0005737">
    <property type="term" value="C:cytoplasm"/>
    <property type="evidence" value="ECO:0007669"/>
    <property type="project" value="TreeGrafter"/>
</dbReference>
<dbReference type="PANTHER" id="PTHR45953">
    <property type="entry name" value="IDURONATE 2-SULFATASE"/>
    <property type="match status" value="1"/>
</dbReference>
<evidence type="ECO:0000313" key="5">
    <source>
        <dbReference type="Proteomes" id="UP000037392"/>
    </source>
</evidence>
<dbReference type="GO" id="GO:0046872">
    <property type="term" value="F:metal ion binding"/>
    <property type="evidence" value="ECO:0007669"/>
    <property type="project" value="UniProtKB-KW"/>
</dbReference>
<reference evidence="4 5" key="1">
    <citation type="submission" date="2011-04" db="EMBL/GenBank/DDBJ databases">
        <title>The Genome Sequence of Clostridium citroniae WAL-19142.</title>
        <authorList>
            <consortium name="The Broad Institute Genome Sequencing Platform"/>
            <person name="Earl A."/>
            <person name="Ward D."/>
            <person name="Feldgarden M."/>
            <person name="Gevers D."/>
            <person name="Warren Y.A."/>
            <person name="Tyrrell K.L."/>
            <person name="Citron D.M."/>
            <person name="Goldstein E.J."/>
            <person name="Daigneault M."/>
            <person name="Allen-Vercoe E."/>
            <person name="Young S.K."/>
            <person name="Zeng Q."/>
            <person name="Gargeya S."/>
            <person name="Fitzgerald M."/>
            <person name="Haas B."/>
            <person name="Abouelleil A."/>
            <person name="Alvarado L."/>
            <person name="Arachchi H.M."/>
            <person name="Berlin A."/>
            <person name="Brown A."/>
            <person name="Chapman S.B."/>
            <person name="Chen Z."/>
            <person name="Dunbar C."/>
            <person name="Freedman E."/>
            <person name="Gearin G."/>
            <person name="Gellesch M."/>
            <person name="Goldberg J."/>
            <person name="Griggs A."/>
            <person name="Gujja S."/>
            <person name="Heilman E.R."/>
            <person name="Heiman D."/>
            <person name="Howarth C."/>
            <person name="Larson L."/>
            <person name="Lui A."/>
            <person name="MacDonald P.J."/>
            <person name="Mehta T."/>
            <person name="Montmayeur A."/>
            <person name="Murphy C."/>
            <person name="Neiman D."/>
            <person name="Pearson M."/>
            <person name="Priest M."/>
            <person name="Roberts A."/>
            <person name="Saif S."/>
            <person name="Shea T."/>
            <person name="Shenoy N."/>
            <person name="Sisk P."/>
            <person name="Stolte C."/>
            <person name="Sykes S."/>
            <person name="White J."/>
            <person name="Yandava C."/>
            <person name="Wortman J."/>
            <person name="Nusbaum C."/>
            <person name="Birren B."/>
        </authorList>
    </citation>
    <scope>NUCLEOTIDE SEQUENCE [LARGE SCALE GENOMIC DNA]</scope>
    <source>
        <strain evidence="4 5">WAL-19142</strain>
    </source>
</reference>
<comment type="caution">
    <text evidence="4">The sequence shown here is derived from an EMBL/GenBank/DDBJ whole genome shotgun (WGS) entry which is preliminary data.</text>
</comment>
<dbReference type="GeneID" id="93164603"/>
<evidence type="ECO:0000313" key="4">
    <source>
        <dbReference type="EMBL" id="KMW22291.1"/>
    </source>
</evidence>
<dbReference type="PATRIC" id="fig|742734.4.peg.1623"/>
<protein>
    <recommendedName>
        <fullName evidence="3">Sulfatase N-terminal domain-containing protein</fullName>
    </recommendedName>
</protein>